<protein>
    <submittedName>
        <fullName evidence="1">Uncharacterized protein</fullName>
    </submittedName>
</protein>
<dbReference type="OrthoDB" id="2197130at2759"/>
<dbReference type="AlphaFoldDB" id="A0A437AIG1"/>
<name>A0A437AIG1_9MICR</name>
<accession>A0A437AIG1</accession>
<proteinExistence type="predicted"/>
<evidence type="ECO:0000313" key="2">
    <source>
        <dbReference type="Proteomes" id="UP000282876"/>
    </source>
</evidence>
<dbReference type="EMBL" id="RCSS01000747">
    <property type="protein sequence ID" value="RVD90856.1"/>
    <property type="molecule type" value="Genomic_DNA"/>
</dbReference>
<dbReference type="VEuPathDB" id="MicrosporidiaDB:TUBRATIS_27110"/>
<keyword evidence="2" id="KW-1185">Reference proteome</keyword>
<dbReference type="Proteomes" id="UP000282876">
    <property type="component" value="Unassembled WGS sequence"/>
</dbReference>
<comment type="caution">
    <text evidence="1">The sequence shown here is derived from an EMBL/GenBank/DDBJ whole genome shotgun (WGS) entry which is preliminary data.</text>
</comment>
<evidence type="ECO:0000313" key="1">
    <source>
        <dbReference type="EMBL" id="RVD90856.1"/>
    </source>
</evidence>
<sequence length="150" mass="17610">MEENVNNLVNTEEKDTQPMGLDTIMYKYSPSTAIKIIDQLYSSLSKAEKKTTLDWIYKISDEIDDGFKPWTIKNDQLRCKILSKYFYYTDELINYVAYTDSISSLQSILKFKDRFKNKGLIYQLINDVKVNKINKAALTEIYECIKNNEE</sequence>
<organism evidence="1 2">
    <name type="scientific">Tubulinosema ratisbonensis</name>
    <dbReference type="NCBI Taxonomy" id="291195"/>
    <lineage>
        <taxon>Eukaryota</taxon>
        <taxon>Fungi</taxon>
        <taxon>Fungi incertae sedis</taxon>
        <taxon>Microsporidia</taxon>
        <taxon>Tubulinosematoidea</taxon>
        <taxon>Tubulinosematidae</taxon>
        <taxon>Tubulinosema</taxon>
    </lineage>
</organism>
<reference evidence="1 2" key="1">
    <citation type="submission" date="2018-10" db="EMBL/GenBank/DDBJ databases">
        <title>Draft genome sequence of the microsporidian Tubulinosema ratisbonensis.</title>
        <authorList>
            <person name="Polonais V."/>
            <person name="Peyretaillade E."/>
            <person name="Niehus S."/>
            <person name="Wawrzyniak I."/>
            <person name="Franchet A."/>
            <person name="Gaspin C."/>
            <person name="Reichstadt M."/>
            <person name="Belser C."/>
            <person name="Labadie K."/>
            <person name="Delbac F."/>
            <person name="Ferrandon D."/>
        </authorList>
    </citation>
    <scope>NUCLEOTIDE SEQUENCE [LARGE SCALE GENOMIC DNA]</scope>
    <source>
        <strain evidence="1 2">Franzen</strain>
    </source>
</reference>
<gene>
    <name evidence="1" type="ORF">TUBRATIS_27110</name>
</gene>